<name>D7FIN9_ECTSI</name>
<evidence type="ECO:0000256" key="2">
    <source>
        <dbReference type="SAM" id="Phobius"/>
    </source>
</evidence>
<dbReference type="InParanoid" id="D7FIN9"/>
<organism evidence="3 4">
    <name type="scientific">Ectocarpus siliculosus</name>
    <name type="common">Brown alga</name>
    <name type="synonym">Conferva siliculosa</name>
    <dbReference type="NCBI Taxonomy" id="2880"/>
    <lineage>
        <taxon>Eukaryota</taxon>
        <taxon>Sar</taxon>
        <taxon>Stramenopiles</taxon>
        <taxon>Ochrophyta</taxon>
        <taxon>PX clade</taxon>
        <taxon>Phaeophyceae</taxon>
        <taxon>Ectocarpales</taxon>
        <taxon>Ectocarpaceae</taxon>
        <taxon>Ectocarpus</taxon>
    </lineage>
</organism>
<keyword evidence="2" id="KW-1133">Transmembrane helix</keyword>
<dbReference type="OrthoDB" id="10325074at2759"/>
<feature type="region of interest" description="Disordered" evidence="1">
    <location>
        <begin position="1"/>
        <end position="46"/>
    </location>
</feature>
<evidence type="ECO:0000313" key="4">
    <source>
        <dbReference type="Proteomes" id="UP000002630"/>
    </source>
</evidence>
<evidence type="ECO:0000256" key="1">
    <source>
        <dbReference type="SAM" id="MobiDB-lite"/>
    </source>
</evidence>
<dbReference type="Proteomes" id="UP000002630">
    <property type="component" value="Linkage Group LG20"/>
</dbReference>
<accession>D7FIN9</accession>
<feature type="transmembrane region" description="Helical" evidence="2">
    <location>
        <begin position="196"/>
        <end position="217"/>
    </location>
</feature>
<proteinExistence type="predicted"/>
<reference evidence="3 4" key="1">
    <citation type="journal article" date="2010" name="Nature">
        <title>The Ectocarpus genome and the independent evolution of multicellularity in brown algae.</title>
        <authorList>
            <person name="Cock J.M."/>
            <person name="Sterck L."/>
            <person name="Rouze P."/>
            <person name="Scornet D."/>
            <person name="Allen A.E."/>
            <person name="Amoutzias G."/>
            <person name="Anthouard V."/>
            <person name="Artiguenave F."/>
            <person name="Aury J.M."/>
            <person name="Badger J.H."/>
            <person name="Beszteri B."/>
            <person name="Billiau K."/>
            <person name="Bonnet E."/>
            <person name="Bothwell J.H."/>
            <person name="Bowler C."/>
            <person name="Boyen C."/>
            <person name="Brownlee C."/>
            <person name="Carrano C.J."/>
            <person name="Charrier B."/>
            <person name="Cho G.Y."/>
            <person name="Coelho S.M."/>
            <person name="Collen J."/>
            <person name="Corre E."/>
            <person name="Da Silva C."/>
            <person name="Delage L."/>
            <person name="Delaroque N."/>
            <person name="Dittami S.M."/>
            <person name="Doulbeau S."/>
            <person name="Elias M."/>
            <person name="Farnham G."/>
            <person name="Gachon C.M."/>
            <person name="Gschloessl B."/>
            <person name="Heesch S."/>
            <person name="Jabbari K."/>
            <person name="Jubin C."/>
            <person name="Kawai H."/>
            <person name="Kimura K."/>
            <person name="Kloareg B."/>
            <person name="Kupper F.C."/>
            <person name="Lang D."/>
            <person name="Le Bail A."/>
            <person name="Leblanc C."/>
            <person name="Lerouge P."/>
            <person name="Lohr M."/>
            <person name="Lopez P.J."/>
            <person name="Martens C."/>
            <person name="Maumus F."/>
            <person name="Michel G."/>
            <person name="Miranda-Saavedra D."/>
            <person name="Morales J."/>
            <person name="Moreau H."/>
            <person name="Motomura T."/>
            <person name="Nagasato C."/>
            <person name="Napoli C.A."/>
            <person name="Nelson D.R."/>
            <person name="Nyvall-Collen P."/>
            <person name="Peters A.F."/>
            <person name="Pommier C."/>
            <person name="Potin P."/>
            <person name="Poulain J."/>
            <person name="Quesneville H."/>
            <person name="Read B."/>
            <person name="Rensing S.A."/>
            <person name="Ritter A."/>
            <person name="Rousvoal S."/>
            <person name="Samanta M."/>
            <person name="Samson G."/>
            <person name="Schroeder D.C."/>
            <person name="Segurens B."/>
            <person name="Strittmatter M."/>
            <person name="Tonon T."/>
            <person name="Tregear J.W."/>
            <person name="Valentin K."/>
            <person name="von Dassow P."/>
            <person name="Yamagishi T."/>
            <person name="Van de Peer Y."/>
            <person name="Wincker P."/>
        </authorList>
    </citation>
    <scope>NUCLEOTIDE SEQUENCE [LARGE SCALE GENOMIC DNA]</scope>
    <source>
        <strain evidence="4">Ec32 / CCAP1310/4</strain>
    </source>
</reference>
<gene>
    <name evidence="3" type="ORF">Esi_0122_0073</name>
</gene>
<evidence type="ECO:0000313" key="3">
    <source>
        <dbReference type="EMBL" id="CBJ28857.1"/>
    </source>
</evidence>
<feature type="transmembrane region" description="Helical" evidence="2">
    <location>
        <begin position="253"/>
        <end position="273"/>
    </location>
</feature>
<keyword evidence="4" id="KW-1185">Reference proteome</keyword>
<dbReference type="AlphaFoldDB" id="D7FIN9"/>
<protein>
    <submittedName>
        <fullName evidence="3">Uncharacterized protein</fullName>
    </submittedName>
</protein>
<sequence length="276" mass="29065">MRPRQSAWTVRGGYKHGSSATASNSGSNSSNSVGQDGFPPRGETTAVDSNIDKLAADLRATRDHIAADIHARGEAIAADLKGKQEKIVDEVLRERSPEAFGELGGHASSYDSATAGMDVANRRSFFLGIRRVLLLVQVVELLAACMWQAAFPFGGLAGFITAASTMNGEGGTPNTAVLDTLRDIVAGEAGDGRGPLGLALAACLAQFSVYTMLLVWFGCDRVVLRGVRVTAWEHGAAAVWALTRLLTGPGGKLTHLVACAWLAGMAFLCAYFGRQL</sequence>
<dbReference type="EMBL" id="FN649745">
    <property type="protein sequence ID" value="CBJ28857.1"/>
    <property type="molecule type" value="Genomic_DNA"/>
</dbReference>
<feature type="compositionally biased region" description="Low complexity" evidence="1">
    <location>
        <begin position="17"/>
        <end position="32"/>
    </location>
</feature>
<dbReference type="EMBL" id="FN647890">
    <property type="protein sequence ID" value="CBJ28857.1"/>
    <property type="molecule type" value="Genomic_DNA"/>
</dbReference>
<keyword evidence="2" id="KW-0472">Membrane</keyword>
<keyword evidence="2" id="KW-0812">Transmembrane</keyword>
<feature type="transmembrane region" description="Helical" evidence="2">
    <location>
        <begin position="132"/>
        <end position="150"/>
    </location>
</feature>